<dbReference type="EMBL" id="HBUE01221448">
    <property type="protein sequence ID" value="CAG6539691.1"/>
    <property type="molecule type" value="Transcribed_RNA"/>
</dbReference>
<dbReference type="EMBL" id="HBUE01328094">
    <property type="protein sequence ID" value="CAG6591741.1"/>
    <property type="molecule type" value="Transcribed_RNA"/>
</dbReference>
<organism evidence="2">
    <name type="scientific">Culex pipiens</name>
    <name type="common">House mosquito</name>
    <dbReference type="NCBI Taxonomy" id="7175"/>
    <lineage>
        <taxon>Eukaryota</taxon>
        <taxon>Metazoa</taxon>
        <taxon>Ecdysozoa</taxon>
        <taxon>Arthropoda</taxon>
        <taxon>Hexapoda</taxon>
        <taxon>Insecta</taxon>
        <taxon>Pterygota</taxon>
        <taxon>Neoptera</taxon>
        <taxon>Endopterygota</taxon>
        <taxon>Diptera</taxon>
        <taxon>Nematocera</taxon>
        <taxon>Culicoidea</taxon>
        <taxon>Culicidae</taxon>
        <taxon>Culicinae</taxon>
        <taxon>Culicini</taxon>
        <taxon>Culex</taxon>
        <taxon>Culex</taxon>
    </lineage>
</organism>
<reference evidence="2" key="1">
    <citation type="submission" date="2021-05" db="EMBL/GenBank/DDBJ databases">
        <authorList>
            <person name="Alioto T."/>
            <person name="Alioto T."/>
            <person name="Gomez Garrido J."/>
        </authorList>
    </citation>
    <scope>NUCLEOTIDE SEQUENCE</scope>
</reference>
<proteinExistence type="predicted"/>
<name>A0A8D8P7K8_CULPI</name>
<feature type="region of interest" description="Disordered" evidence="1">
    <location>
        <begin position="150"/>
        <end position="198"/>
    </location>
</feature>
<accession>A0A8D8P7K8</accession>
<feature type="compositionally biased region" description="Polar residues" evidence="1">
    <location>
        <begin position="150"/>
        <end position="164"/>
    </location>
</feature>
<evidence type="ECO:0000256" key="1">
    <source>
        <dbReference type="SAM" id="MobiDB-lite"/>
    </source>
</evidence>
<sequence>MITIQIRNKTSKHLLFRHYLSNQLRWKHLQVRNPILQNKNMGLSQSPLHLFPYPGETLRETVHPPRVKCKSSPASAAAHLRRMVTLTHAKSVVNNGCPRRQSCDFDAFRVPNRRRGGFPPHFCAVRWNLVCSKGDRRLAPAKLLLPTRTGSDFIEQTNPGPSRNESVSSSGGTVEGPNIGFRKKRRSRSSKIDRFDQQ</sequence>
<dbReference type="AlphaFoldDB" id="A0A8D8P7K8"/>
<feature type="compositionally biased region" description="Low complexity" evidence="1">
    <location>
        <begin position="165"/>
        <end position="176"/>
    </location>
</feature>
<evidence type="ECO:0000313" key="2">
    <source>
        <dbReference type="EMBL" id="CAG6591741.1"/>
    </source>
</evidence>
<protein>
    <submittedName>
        <fullName evidence="2">(northern house mosquito) hypothetical protein</fullName>
    </submittedName>
</protein>